<comment type="similarity">
    <text evidence="1">Belongs to the ABC transporter superfamily.</text>
</comment>
<name>A0A644TBZ8_9ZZZZ</name>
<accession>A0A644TBZ8</accession>
<feature type="domain" description="ABC transporter" evidence="5">
    <location>
        <begin position="26"/>
        <end position="253"/>
    </location>
</feature>
<dbReference type="GO" id="GO:0005524">
    <property type="term" value="F:ATP binding"/>
    <property type="evidence" value="ECO:0007669"/>
    <property type="project" value="UniProtKB-KW"/>
</dbReference>
<dbReference type="InterPro" id="IPR003439">
    <property type="entry name" value="ABC_transporter-like_ATP-bd"/>
</dbReference>
<dbReference type="PROSITE" id="PS00211">
    <property type="entry name" value="ABC_TRANSPORTER_1"/>
    <property type="match status" value="1"/>
</dbReference>
<dbReference type="Gene3D" id="3.40.50.300">
    <property type="entry name" value="P-loop containing nucleotide triphosphate hydrolases"/>
    <property type="match status" value="1"/>
</dbReference>
<dbReference type="SUPFAM" id="SSF52540">
    <property type="entry name" value="P-loop containing nucleoside triphosphate hydrolases"/>
    <property type="match status" value="1"/>
</dbReference>
<dbReference type="PROSITE" id="PS50893">
    <property type="entry name" value="ABC_TRANSPORTER_2"/>
    <property type="match status" value="1"/>
</dbReference>
<dbReference type="EMBL" id="VSSQ01000024">
    <property type="protein sequence ID" value="MPL64384.1"/>
    <property type="molecule type" value="Genomic_DNA"/>
</dbReference>
<evidence type="ECO:0000256" key="1">
    <source>
        <dbReference type="ARBA" id="ARBA00005417"/>
    </source>
</evidence>
<evidence type="ECO:0000313" key="6">
    <source>
        <dbReference type="EMBL" id="MPL64384.1"/>
    </source>
</evidence>
<evidence type="ECO:0000256" key="4">
    <source>
        <dbReference type="ARBA" id="ARBA00022840"/>
    </source>
</evidence>
<proteinExistence type="inferred from homology"/>
<comment type="caution">
    <text evidence="6">The sequence shown here is derived from an EMBL/GenBank/DDBJ whole genome shotgun (WGS) entry which is preliminary data.</text>
</comment>
<dbReference type="PANTHER" id="PTHR42711:SF5">
    <property type="entry name" value="ABC TRANSPORTER ATP-BINDING PROTEIN NATA"/>
    <property type="match status" value="1"/>
</dbReference>
<dbReference type="InterPro" id="IPR003593">
    <property type="entry name" value="AAA+_ATPase"/>
</dbReference>
<keyword evidence="4 6" id="KW-0067">ATP-binding</keyword>
<evidence type="ECO:0000256" key="3">
    <source>
        <dbReference type="ARBA" id="ARBA00022741"/>
    </source>
</evidence>
<dbReference type="SMART" id="SM00382">
    <property type="entry name" value="AAA"/>
    <property type="match status" value="1"/>
</dbReference>
<dbReference type="Pfam" id="PF00005">
    <property type="entry name" value="ABC_tran"/>
    <property type="match status" value="1"/>
</dbReference>
<dbReference type="InterPro" id="IPR017871">
    <property type="entry name" value="ABC_transporter-like_CS"/>
</dbReference>
<dbReference type="PANTHER" id="PTHR42711">
    <property type="entry name" value="ABC TRANSPORTER ATP-BINDING PROTEIN"/>
    <property type="match status" value="1"/>
</dbReference>
<evidence type="ECO:0000259" key="5">
    <source>
        <dbReference type="PROSITE" id="PS50893"/>
    </source>
</evidence>
<gene>
    <name evidence="6" type="primary">ytrB_1</name>
    <name evidence="6" type="ORF">SDC9_10036</name>
</gene>
<dbReference type="GO" id="GO:0016887">
    <property type="term" value="F:ATP hydrolysis activity"/>
    <property type="evidence" value="ECO:0007669"/>
    <property type="project" value="InterPro"/>
</dbReference>
<sequence>MTHHELTVKSIAYGRKRFLKRWPALLEVSELTKSYHEVRGVKNLSFQVESGTALGLLGPNGAGKTTTIRLLMGFMKPDLGSANIWGLDCWRDRAELKEITAYLPGELHFMEQFTGQEFLDLIEGMHGAPPTIRKKQRDLLRALELDPKQRIRKMSKGMKQKLGIIAALMLDAPVLILDEPSSGLDPLMQKTFIELILEEKKREKTIFMSSHHFAEIERTCERVGMIRDGELLAIQDITLLKQKERQTFDIEVSGEEDAELLRQSGLTLYPLDHHKFTIQVTGEQELLWKTLAQIRVRRFQQGSLELEEAFMHYYHSSLRGDNT</sequence>
<reference evidence="6" key="1">
    <citation type="submission" date="2019-08" db="EMBL/GenBank/DDBJ databases">
        <authorList>
            <person name="Kucharzyk K."/>
            <person name="Murdoch R.W."/>
            <person name="Higgins S."/>
            <person name="Loffler F."/>
        </authorList>
    </citation>
    <scope>NUCLEOTIDE SEQUENCE</scope>
</reference>
<dbReference type="InterPro" id="IPR027417">
    <property type="entry name" value="P-loop_NTPase"/>
</dbReference>
<evidence type="ECO:0000256" key="2">
    <source>
        <dbReference type="ARBA" id="ARBA00022448"/>
    </source>
</evidence>
<dbReference type="AlphaFoldDB" id="A0A644TBZ8"/>
<organism evidence="6">
    <name type="scientific">bioreactor metagenome</name>
    <dbReference type="NCBI Taxonomy" id="1076179"/>
    <lineage>
        <taxon>unclassified sequences</taxon>
        <taxon>metagenomes</taxon>
        <taxon>ecological metagenomes</taxon>
    </lineage>
</organism>
<dbReference type="CDD" id="cd03230">
    <property type="entry name" value="ABC_DR_subfamily_A"/>
    <property type="match status" value="1"/>
</dbReference>
<keyword evidence="2" id="KW-0813">Transport</keyword>
<keyword evidence="3" id="KW-0547">Nucleotide-binding</keyword>
<dbReference type="InterPro" id="IPR050763">
    <property type="entry name" value="ABC_transporter_ATP-binding"/>
</dbReference>
<protein>
    <submittedName>
        <fullName evidence="6">ABC transporter ATP-binding protein YtrB</fullName>
    </submittedName>
</protein>